<protein>
    <submittedName>
        <fullName evidence="1">Alpha/beta-hydrolase</fullName>
    </submittedName>
</protein>
<name>A0AAW0E766_9AGAR</name>
<proteinExistence type="predicted"/>
<comment type="caution">
    <text evidence="1">The sequence shown here is derived from an EMBL/GenBank/DDBJ whole genome shotgun (WGS) entry which is preliminary data.</text>
</comment>
<dbReference type="EMBL" id="JAWWNJ010000003">
    <property type="protein sequence ID" value="KAK7059725.1"/>
    <property type="molecule type" value="Genomic_DNA"/>
</dbReference>
<evidence type="ECO:0000313" key="2">
    <source>
        <dbReference type="Proteomes" id="UP001362999"/>
    </source>
</evidence>
<evidence type="ECO:0000313" key="1">
    <source>
        <dbReference type="EMBL" id="KAK7059725.1"/>
    </source>
</evidence>
<sequence length="367" mass="41400">MVSQQLLYPLGVEATVRFTYCLDRQLECIVTKYICVKESCHSESESAKWTLVLAGGISLLQDTWIPLMKELFNCTPAKIKSIWAIERPNHGEVALLNAKTLKEHYSVRFPGLQYAYAIHTFLTSDILSSFERQHLIGIGHSGGAGALIQGLEYGVLAGHVIPLKALIMLESPLVGPEAWPFFEELYRGVRKSNAQRPTSWVSEADAMAWFKTHFPWKTFEDEVLRIIEDTYFIPDADRPGYITTKTTVEQETACFIDDGTQLNAYPFLKTVLDILPTHIVVGSVQDIWVAGMYPLIEENTESLRLQLASVTTIQGVGHYVGFFRILKCTKNRLRAMYVQLPVVQPQEIARRIAQIIQDPGSLARPRL</sequence>
<dbReference type="SUPFAM" id="SSF53474">
    <property type="entry name" value="alpha/beta-Hydrolases"/>
    <property type="match status" value="1"/>
</dbReference>
<dbReference type="Proteomes" id="UP001362999">
    <property type="component" value="Unassembled WGS sequence"/>
</dbReference>
<organism evidence="1 2">
    <name type="scientific">Favolaschia claudopus</name>
    <dbReference type="NCBI Taxonomy" id="2862362"/>
    <lineage>
        <taxon>Eukaryota</taxon>
        <taxon>Fungi</taxon>
        <taxon>Dikarya</taxon>
        <taxon>Basidiomycota</taxon>
        <taxon>Agaricomycotina</taxon>
        <taxon>Agaricomycetes</taxon>
        <taxon>Agaricomycetidae</taxon>
        <taxon>Agaricales</taxon>
        <taxon>Marasmiineae</taxon>
        <taxon>Mycenaceae</taxon>
        <taxon>Favolaschia</taxon>
    </lineage>
</organism>
<reference evidence="1 2" key="1">
    <citation type="journal article" date="2024" name="J Genomics">
        <title>Draft genome sequencing and assembly of Favolaschia claudopus CIRM-BRFM 2984 isolated from oak limbs.</title>
        <authorList>
            <person name="Navarro D."/>
            <person name="Drula E."/>
            <person name="Chaduli D."/>
            <person name="Cazenave R."/>
            <person name="Ahrendt S."/>
            <person name="Wang J."/>
            <person name="Lipzen A."/>
            <person name="Daum C."/>
            <person name="Barry K."/>
            <person name="Grigoriev I.V."/>
            <person name="Favel A."/>
            <person name="Rosso M.N."/>
            <person name="Martin F."/>
        </authorList>
    </citation>
    <scope>NUCLEOTIDE SEQUENCE [LARGE SCALE GENOMIC DNA]</scope>
    <source>
        <strain evidence="1 2">CIRM-BRFM 2984</strain>
    </source>
</reference>
<accession>A0AAW0E766</accession>
<dbReference type="AlphaFoldDB" id="A0AAW0E766"/>
<dbReference type="Gene3D" id="3.40.50.1820">
    <property type="entry name" value="alpha/beta hydrolase"/>
    <property type="match status" value="1"/>
</dbReference>
<dbReference type="InterPro" id="IPR029058">
    <property type="entry name" value="AB_hydrolase_fold"/>
</dbReference>
<gene>
    <name evidence="1" type="ORF">R3P38DRAFT_2837479</name>
</gene>
<keyword evidence="2" id="KW-1185">Reference proteome</keyword>